<evidence type="ECO:0000313" key="2">
    <source>
        <dbReference type="EMBL" id="PKC16568.1"/>
    </source>
</evidence>
<proteinExistence type="predicted"/>
<dbReference type="AlphaFoldDB" id="A0A2N0SIH1"/>
<sequence length="131" mass="15566">MNKNKRREVKKEKEQREEGEMERIRGREGGREEIEGKVDRKRSPQFLILRFMERRNSAKSIAYTKKEKSQRLKERNNGCITQIVLLHCRNSLHFKADNKNDNLSMNENAIKDDFIVLKYGLDNNYFSNCLG</sequence>
<evidence type="ECO:0000313" key="4">
    <source>
        <dbReference type="Proteomes" id="UP000232688"/>
    </source>
</evidence>
<accession>A0A2N0SIH1</accession>
<name>A0A2N0SIH1_9GLOM</name>
<evidence type="ECO:0000313" key="5">
    <source>
        <dbReference type="Proteomes" id="UP000232722"/>
    </source>
</evidence>
<feature type="compositionally biased region" description="Basic and acidic residues" evidence="1">
    <location>
        <begin position="9"/>
        <end position="38"/>
    </location>
</feature>
<dbReference type="Proteomes" id="UP000232722">
    <property type="component" value="Unassembled WGS sequence"/>
</dbReference>
<feature type="region of interest" description="Disordered" evidence="1">
    <location>
        <begin position="1"/>
        <end position="38"/>
    </location>
</feature>
<dbReference type="EMBL" id="LLXJ01000042">
    <property type="protein sequence ID" value="PKC16568.1"/>
    <property type="molecule type" value="Genomic_DNA"/>
</dbReference>
<dbReference type="Proteomes" id="UP000232688">
    <property type="component" value="Unassembled WGS sequence"/>
</dbReference>
<comment type="caution">
    <text evidence="3">The sequence shown here is derived from an EMBL/GenBank/DDBJ whole genome shotgun (WGS) entry which is preliminary data.</text>
</comment>
<reference evidence="2 5" key="1">
    <citation type="submission" date="2016-04" db="EMBL/GenBank/DDBJ databases">
        <title>Genome analyses suggest a sexual origin of heterokaryosis in a supposedly ancient asexual fungus.</title>
        <authorList>
            <person name="Ropars J."/>
            <person name="Sedzielewska K."/>
            <person name="Noel J."/>
            <person name="Charron P."/>
            <person name="Farinelli L."/>
            <person name="Marton T."/>
            <person name="Kruger M."/>
            <person name="Pelin A."/>
            <person name="Brachmann A."/>
            <person name="Corradi N."/>
        </authorList>
    </citation>
    <scope>NUCLEOTIDE SEQUENCE [LARGE SCALE GENOMIC DNA]</scope>
    <source>
        <strain evidence="2 5">A5</strain>
    </source>
</reference>
<evidence type="ECO:0000313" key="3">
    <source>
        <dbReference type="EMBL" id="PKC75341.1"/>
    </source>
</evidence>
<gene>
    <name evidence="3" type="ORF">RhiirA1_387405</name>
    <name evidence="2" type="ORF">RhiirA5_369748</name>
</gene>
<organism evidence="3 4">
    <name type="scientific">Rhizophagus irregularis</name>
    <dbReference type="NCBI Taxonomy" id="588596"/>
    <lineage>
        <taxon>Eukaryota</taxon>
        <taxon>Fungi</taxon>
        <taxon>Fungi incertae sedis</taxon>
        <taxon>Mucoromycota</taxon>
        <taxon>Glomeromycotina</taxon>
        <taxon>Glomeromycetes</taxon>
        <taxon>Glomerales</taxon>
        <taxon>Glomeraceae</taxon>
        <taxon>Rhizophagus</taxon>
    </lineage>
</organism>
<dbReference type="EMBL" id="LLXH01000025">
    <property type="protein sequence ID" value="PKC75341.1"/>
    <property type="molecule type" value="Genomic_DNA"/>
</dbReference>
<reference evidence="2 5" key="2">
    <citation type="submission" date="2017-09" db="EMBL/GenBank/DDBJ databases">
        <title>Extensive intraspecific genome diversity in a model arbuscular mycorrhizal fungus.</title>
        <authorList>
            <person name="Chen E.C."/>
            <person name="Morin E."/>
            <person name="Beaudet D."/>
            <person name="Noel J."/>
            <person name="Ndikumana S."/>
            <person name="Charron P."/>
            <person name="St-Onge C."/>
            <person name="Giorgi J."/>
            <person name="Grigoriev I.V."/>
            <person name="Roux C."/>
            <person name="Martin F.M."/>
            <person name="Corradi N."/>
        </authorList>
    </citation>
    <scope>NUCLEOTIDE SEQUENCE [LARGE SCALE GENOMIC DNA]</scope>
    <source>
        <strain evidence="2 5">A5</strain>
    </source>
</reference>
<reference evidence="3 4" key="4">
    <citation type="submission" date="2017-10" db="EMBL/GenBank/DDBJ databases">
        <title>Genome analyses suggest a sexual origin of heterokaryosis in a supposedly ancient asexual fungus.</title>
        <authorList>
            <person name="Corradi N."/>
            <person name="Sedzielewska K."/>
            <person name="Noel J."/>
            <person name="Charron P."/>
            <person name="Farinelli L."/>
            <person name="Marton T."/>
            <person name="Kruger M."/>
            <person name="Pelin A."/>
            <person name="Brachmann A."/>
            <person name="Corradi N."/>
        </authorList>
    </citation>
    <scope>NUCLEOTIDE SEQUENCE [LARGE SCALE GENOMIC DNA]</scope>
    <source>
        <strain evidence="3 4">A1</strain>
    </source>
</reference>
<evidence type="ECO:0000256" key="1">
    <source>
        <dbReference type="SAM" id="MobiDB-lite"/>
    </source>
</evidence>
<reference evidence="3 4" key="3">
    <citation type="submission" date="2017-10" db="EMBL/GenBank/DDBJ databases">
        <title>Extensive intraspecific genome diversity in a model arbuscular mycorrhizal fungus.</title>
        <authorList>
            <person name="Chen E.C.H."/>
            <person name="Morin E."/>
            <person name="Baudet D."/>
            <person name="Noel J."/>
            <person name="Ndikumana S."/>
            <person name="Charron P."/>
            <person name="St-Onge C."/>
            <person name="Giorgi J."/>
            <person name="Grigoriev I.V."/>
            <person name="Roux C."/>
            <person name="Martin F.M."/>
            <person name="Corradi N."/>
        </authorList>
    </citation>
    <scope>NUCLEOTIDE SEQUENCE [LARGE SCALE GENOMIC DNA]</scope>
    <source>
        <strain evidence="3 4">A1</strain>
    </source>
</reference>
<dbReference type="VEuPathDB" id="FungiDB:RhiirA1_387405"/>
<protein>
    <submittedName>
        <fullName evidence="3">Uncharacterized protein</fullName>
    </submittedName>
</protein>